<name>A0ABY7NL59_9SPHN</name>
<reference evidence="6 7" key="1">
    <citation type="submission" date="2022-12" db="EMBL/GenBank/DDBJ databases">
        <title>Sphingomonas abieness sp. nov., an endophytic bacterium isolated from Abies koreana.</title>
        <authorList>
            <person name="Jiang L."/>
            <person name="Lee J."/>
        </authorList>
    </citation>
    <scope>NUCLEOTIDE SEQUENCE [LARGE SCALE GENOMIC DNA]</scope>
    <source>
        <strain evidence="7">PAMB 00755</strain>
    </source>
</reference>
<sequence length="443" mass="49219">MLNDAKIKAAKKTGKPYKLGDGEQLYLQVTAEGARHWRMNYTYGKNPKGKPAQKTLSFGSYPSITLLMARAKRDEAKALLRDGRDPSVERRVANRAQAAANGNTFETVARRWHTLKTPGWNAVHAADVIASLERDVFPEVGDLPITVLKAPKMLEVLQKVEARGAIETAHRIRQRVSAVFVYGIAAGLCDADPAASLGKALKEVPKAKKQPSIVDGARDQVGRLTAIRQLLIDCEAERCRAATKLALRLLALTAVRPGELAGARWAEFSGLDGPAPLWTIPAERMKGDKDRKSEEYGEHLVPLSRQAVDVLRVLRPLTGHLALCFPGERHVHRTISDATLNQLLRRAGYYQRHVPHGFRAAFSTYMNDRPKGERHEGDRAVIDLMLAHVPKDKVEGAYNRAGYMDRRRELAQEWADLLLDGFWPPEVHSDQPIRWAATGSGRP</sequence>
<dbReference type="PANTHER" id="PTHR30629:SF2">
    <property type="entry name" value="PROPHAGE INTEGRASE INTS-RELATED"/>
    <property type="match status" value="1"/>
</dbReference>
<evidence type="ECO:0000256" key="4">
    <source>
        <dbReference type="ARBA" id="ARBA00023172"/>
    </source>
</evidence>
<dbReference type="Proteomes" id="UP001210865">
    <property type="component" value="Chromosome"/>
</dbReference>
<keyword evidence="3 6" id="KW-0238">DNA-binding</keyword>
<dbReference type="Gene3D" id="1.10.150.130">
    <property type="match status" value="1"/>
</dbReference>
<dbReference type="Pfam" id="PF13356">
    <property type="entry name" value="Arm-DNA-bind_3"/>
    <property type="match status" value="1"/>
</dbReference>
<evidence type="ECO:0000256" key="2">
    <source>
        <dbReference type="ARBA" id="ARBA00022908"/>
    </source>
</evidence>
<dbReference type="Pfam" id="PF22022">
    <property type="entry name" value="Phage_int_M"/>
    <property type="match status" value="1"/>
</dbReference>
<dbReference type="SUPFAM" id="SSF56349">
    <property type="entry name" value="DNA breaking-rejoining enzymes"/>
    <property type="match status" value="1"/>
</dbReference>
<evidence type="ECO:0000313" key="6">
    <source>
        <dbReference type="EMBL" id="WBO22287.1"/>
    </source>
</evidence>
<dbReference type="InterPro" id="IPR053876">
    <property type="entry name" value="Phage_int_M"/>
</dbReference>
<feature type="domain" description="Tyr recombinase" evidence="5">
    <location>
        <begin position="209"/>
        <end position="412"/>
    </location>
</feature>
<dbReference type="EMBL" id="CP115174">
    <property type="protein sequence ID" value="WBO22287.1"/>
    <property type="molecule type" value="Genomic_DNA"/>
</dbReference>
<dbReference type="PROSITE" id="PS51898">
    <property type="entry name" value="TYR_RECOMBINASE"/>
    <property type="match status" value="1"/>
</dbReference>
<dbReference type="Gene3D" id="3.30.160.390">
    <property type="entry name" value="Integrase, DNA-binding domain"/>
    <property type="match status" value="1"/>
</dbReference>
<keyword evidence="2" id="KW-0229">DNA integration</keyword>
<protein>
    <submittedName>
        <fullName evidence="6">Integrase arm-type DNA-binding domain-containing protein</fullName>
    </submittedName>
</protein>
<dbReference type="PANTHER" id="PTHR30629">
    <property type="entry name" value="PROPHAGE INTEGRASE"/>
    <property type="match status" value="1"/>
</dbReference>
<dbReference type="InterPro" id="IPR025166">
    <property type="entry name" value="Integrase_DNA_bind_dom"/>
</dbReference>
<evidence type="ECO:0000259" key="5">
    <source>
        <dbReference type="PROSITE" id="PS51898"/>
    </source>
</evidence>
<dbReference type="CDD" id="cd00801">
    <property type="entry name" value="INT_P4_C"/>
    <property type="match status" value="1"/>
</dbReference>
<gene>
    <name evidence="6" type="ORF">PBT88_19425</name>
</gene>
<evidence type="ECO:0000313" key="7">
    <source>
        <dbReference type="Proteomes" id="UP001210865"/>
    </source>
</evidence>
<dbReference type="InterPro" id="IPR010998">
    <property type="entry name" value="Integrase_recombinase_N"/>
</dbReference>
<organism evidence="6 7">
    <name type="scientific">Sphingomonas abietis</name>
    <dbReference type="NCBI Taxonomy" id="3012344"/>
    <lineage>
        <taxon>Bacteria</taxon>
        <taxon>Pseudomonadati</taxon>
        <taxon>Pseudomonadota</taxon>
        <taxon>Alphaproteobacteria</taxon>
        <taxon>Sphingomonadales</taxon>
        <taxon>Sphingomonadaceae</taxon>
        <taxon>Sphingomonas</taxon>
    </lineage>
</organism>
<dbReference type="InterPro" id="IPR011010">
    <property type="entry name" value="DNA_brk_join_enz"/>
</dbReference>
<dbReference type="InterPro" id="IPR038488">
    <property type="entry name" value="Integrase_DNA-bd_sf"/>
</dbReference>
<keyword evidence="7" id="KW-1185">Reference proteome</keyword>
<proteinExistence type="inferred from homology"/>
<dbReference type="GO" id="GO:0003677">
    <property type="term" value="F:DNA binding"/>
    <property type="evidence" value="ECO:0007669"/>
    <property type="project" value="UniProtKB-KW"/>
</dbReference>
<dbReference type="Gene3D" id="1.10.443.10">
    <property type="entry name" value="Intergrase catalytic core"/>
    <property type="match status" value="1"/>
</dbReference>
<dbReference type="RefSeq" id="WP_270076935.1">
    <property type="nucleotide sequence ID" value="NZ_CP115174.1"/>
</dbReference>
<evidence type="ECO:0000256" key="3">
    <source>
        <dbReference type="ARBA" id="ARBA00023125"/>
    </source>
</evidence>
<keyword evidence="4" id="KW-0233">DNA recombination</keyword>
<dbReference type="InterPro" id="IPR050808">
    <property type="entry name" value="Phage_Integrase"/>
</dbReference>
<evidence type="ECO:0000256" key="1">
    <source>
        <dbReference type="ARBA" id="ARBA00008857"/>
    </source>
</evidence>
<dbReference type="Pfam" id="PF00589">
    <property type="entry name" value="Phage_integrase"/>
    <property type="match status" value="1"/>
</dbReference>
<accession>A0ABY7NL59</accession>
<dbReference type="InterPro" id="IPR013762">
    <property type="entry name" value="Integrase-like_cat_sf"/>
</dbReference>
<dbReference type="InterPro" id="IPR002104">
    <property type="entry name" value="Integrase_catalytic"/>
</dbReference>
<comment type="similarity">
    <text evidence="1">Belongs to the 'phage' integrase family.</text>
</comment>